<evidence type="ECO:0000313" key="4">
    <source>
        <dbReference type="Proteomes" id="UP000001555"/>
    </source>
</evidence>
<dbReference type="STRING" id="6945.B7Q044"/>
<keyword evidence="4" id="KW-1185">Reference proteome</keyword>
<dbReference type="SUPFAM" id="SSF55486">
    <property type="entry name" value="Metalloproteases ('zincins'), catalytic domain"/>
    <property type="match status" value="1"/>
</dbReference>
<keyword evidence="2" id="KW-0378">Hydrolase</keyword>
<dbReference type="GO" id="GO:0016485">
    <property type="term" value="P:protein processing"/>
    <property type="evidence" value="ECO:0000318"/>
    <property type="project" value="GO_Central"/>
</dbReference>
<reference evidence="3" key="2">
    <citation type="submission" date="2020-05" db="UniProtKB">
        <authorList>
            <consortium name="EnsemblMetazoa"/>
        </authorList>
    </citation>
    <scope>IDENTIFICATION</scope>
    <source>
        <strain evidence="3">wikel</strain>
    </source>
</reference>
<gene>
    <name evidence="3" type="primary">8033930</name>
    <name evidence="2" type="ORF">IscW_ISCW008656</name>
</gene>
<dbReference type="InterPro" id="IPR018497">
    <property type="entry name" value="Peptidase_M13_C"/>
</dbReference>
<dbReference type="VEuPathDB" id="VectorBase:ISCW008656"/>
<dbReference type="VEuPathDB" id="VectorBase:ISCP_007008"/>
<organism>
    <name type="scientific">Ixodes scapularis</name>
    <name type="common">Black-legged tick</name>
    <name type="synonym">Deer tick</name>
    <dbReference type="NCBI Taxonomy" id="6945"/>
    <lineage>
        <taxon>Eukaryota</taxon>
        <taxon>Metazoa</taxon>
        <taxon>Ecdysozoa</taxon>
        <taxon>Arthropoda</taxon>
        <taxon>Chelicerata</taxon>
        <taxon>Arachnida</taxon>
        <taxon>Acari</taxon>
        <taxon>Parasitiformes</taxon>
        <taxon>Ixodida</taxon>
        <taxon>Ixodoidea</taxon>
        <taxon>Ixodidae</taxon>
        <taxon>Ixodinae</taxon>
        <taxon>Ixodes</taxon>
    </lineage>
</organism>
<dbReference type="GO" id="GO:0004222">
    <property type="term" value="F:metalloendopeptidase activity"/>
    <property type="evidence" value="ECO:0000318"/>
    <property type="project" value="GO_Central"/>
</dbReference>
<dbReference type="KEGG" id="isc:8033930"/>
<evidence type="ECO:0000259" key="1">
    <source>
        <dbReference type="Pfam" id="PF01431"/>
    </source>
</evidence>
<dbReference type="AlphaFoldDB" id="B7Q044"/>
<dbReference type="OrthoDB" id="6491022at2759"/>
<dbReference type="PaxDb" id="6945-B7Q044"/>
<dbReference type="EMBL" id="ABJB010687142">
    <property type="status" value="NOT_ANNOTATED_CDS"/>
    <property type="molecule type" value="Genomic_DNA"/>
</dbReference>
<feature type="domain" description="Peptidase M13 C-terminal" evidence="1">
    <location>
        <begin position="139"/>
        <end position="294"/>
    </location>
</feature>
<dbReference type="GO" id="GO:0005886">
    <property type="term" value="C:plasma membrane"/>
    <property type="evidence" value="ECO:0000318"/>
    <property type="project" value="GO_Central"/>
</dbReference>
<dbReference type="EnsemblMetazoa" id="ISCW008656-RA">
    <property type="protein sequence ID" value="ISCW008656-PA"/>
    <property type="gene ID" value="ISCW008656"/>
</dbReference>
<dbReference type="VEuPathDB" id="VectorBase:ISCI008656"/>
<dbReference type="PROSITE" id="PS51885">
    <property type="entry name" value="NEPRILYSIN"/>
    <property type="match status" value="1"/>
</dbReference>
<protein>
    <submittedName>
        <fullName evidence="2 3">Neprilysin, putative</fullName>
        <ecNumber evidence="2">3.4.24.71</ecNumber>
    </submittedName>
</protein>
<evidence type="ECO:0000313" key="2">
    <source>
        <dbReference type="EMBL" id="EEC12216.1"/>
    </source>
</evidence>
<reference evidence="2 4" key="1">
    <citation type="submission" date="2008-03" db="EMBL/GenBank/DDBJ databases">
        <title>Annotation of Ixodes scapularis.</title>
        <authorList>
            <consortium name="Ixodes scapularis Genome Project Consortium"/>
            <person name="Caler E."/>
            <person name="Hannick L.I."/>
            <person name="Bidwell S."/>
            <person name="Joardar V."/>
            <person name="Thiagarajan M."/>
            <person name="Amedeo P."/>
            <person name="Galinsky K.J."/>
            <person name="Schobel S."/>
            <person name="Inman J."/>
            <person name="Hostetler J."/>
            <person name="Miller J."/>
            <person name="Hammond M."/>
            <person name="Megy K."/>
            <person name="Lawson D."/>
            <person name="Kodira C."/>
            <person name="Sutton G."/>
            <person name="Meyer J."/>
            <person name="Hill C.A."/>
            <person name="Birren B."/>
            <person name="Nene V."/>
            <person name="Collins F."/>
            <person name="Alarcon-Chaidez F."/>
            <person name="Wikel S."/>
            <person name="Strausberg R."/>
        </authorList>
    </citation>
    <scope>NUCLEOTIDE SEQUENCE [LARGE SCALE GENOMIC DNA]</scope>
    <source>
        <strain evidence="4">Wikel</strain>
        <strain evidence="2">Wikel colony</strain>
    </source>
</reference>
<accession>B7Q044</accession>
<dbReference type="Gene3D" id="3.40.390.10">
    <property type="entry name" value="Collagenase (Catalytic Domain)"/>
    <property type="match status" value="1"/>
</dbReference>
<dbReference type="EMBL" id="DS829791">
    <property type="protein sequence ID" value="EEC12216.1"/>
    <property type="molecule type" value="Genomic_DNA"/>
</dbReference>
<sequence>MMQCAAGAPWMSREEFELTVFKIKHMKLILTPSNEELALRFEPFELATPPDSSQLLATYYNLIRLIRSQYWFAKNLEYFWEPLTPTGSSFIPGFAYDPVENTVRLSPTTVAFVSAISRRLHSTSVPFLLSPILRGIFSAIDSRGCTVDAAGDVHSWWTPDTKKKFMDRAACIQDTFVAAARQYISSNVPSDVFKEENVMNAAVLRPMYNIFRRFAPGDGKVEIPGQTSKKLFFINWASTLCEPPQNGMYHKQSIVYKLGIPGKLSVNVALSRFPPFLDAFRCPPGSLIKSAKECIFW</sequence>
<dbReference type="Pfam" id="PF01431">
    <property type="entry name" value="Peptidase_M13"/>
    <property type="match status" value="1"/>
</dbReference>
<dbReference type="Proteomes" id="UP000001555">
    <property type="component" value="Unassembled WGS sequence"/>
</dbReference>
<dbReference type="InParanoid" id="B7Q044"/>
<dbReference type="InterPro" id="IPR000718">
    <property type="entry name" value="Peptidase_M13"/>
</dbReference>
<proteinExistence type="predicted"/>
<name>B7Q044_IXOSC</name>
<evidence type="ECO:0000313" key="3">
    <source>
        <dbReference type="EnsemblMetazoa" id="ISCW008656-PA"/>
    </source>
</evidence>
<dbReference type="PANTHER" id="PTHR11733">
    <property type="entry name" value="ZINC METALLOPROTEASE FAMILY M13 NEPRILYSIN-RELATED"/>
    <property type="match status" value="1"/>
</dbReference>
<dbReference type="PANTHER" id="PTHR11733:SF241">
    <property type="entry name" value="GH26575P-RELATED"/>
    <property type="match status" value="1"/>
</dbReference>
<dbReference type="InterPro" id="IPR024079">
    <property type="entry name" value="MetalloPept_cat_dom_sf"/>
</dbReference>
<dbReference type="HOGENOM" id="CLU_006187_1_1_1"/>
<dbReference type="EC" id="3.4.24.71" evidence="2"/>